<accession>A0A1S3KHD0</accession>
<sequence>MLMVLRHAIWSRIGLVKRGADAFCRSFPTPSFGVNITVAAGIRCGHRSFLTAGEAAIALRPFYFVVHPDLFGQHPRERAVNEESLKQLRELLDNIQIGQTFQPRRITFYVREGKKGSNSANAGFRMVTTPLLSNDMYKTVESVLQTCQLPLDFLHQIKDRRSKVRQDKPAQSQYTSRDYSNEFLRMYGPDNPNSAYFRKMKMNLSLRSWLRANVLKAQSNQQLHDAMKKYNAEICAALCEEFGLADVQWNCIWSDRFLKGCIVSFRRMCERNVHIRNNLKGHVLVFAEATGMCVEGHVILDARDVPNDWIHLLSSLSEYKEGFEKNVRIAEEKLSKLLHGLRVLPRHKGATRIVLVHEYYNRVMMLEEMLRQYKTEIGVKELLSEEMGDLDMVLEGLSGSLSVSTTGSFVVPMGVSPERLLTFLRDKTGVARQTKATHQRLREKEESLIAKCQREFQLASLVKDISVSSEQMVVCCEALLREPREINRPLPGGHIQVSQYYDVNYEGELCIPWNWASLGK</sequence>
<dbReference type="PANTHER" id="PTHR31596:SF1">
    <property type="entry name" value="T-CELL ACTIVATION INHIBITOR, MITOCHONDRIAL"/>
    <property type="match status" value="1"/>
</dbReference>
<dbReference type="InParanoid" id="A0A1S3KHD0"/>
<protein>
    <submittedName>
        <fullName evidence="4">T-cell activation inhibitor, mitochondrial-like</fullName>
    </submittedName>
</protein>
<dbReference type="PANTHER" id="PTHR31596">
    <property type="entry name" value="T-CELL ACTIVATION INHIBITOR, MITOCHONDRIAL"/>
    <property type="match status" value="1"/>
</dbReference>
<dbReference type="FunCoup" id="A0A1S3KHD0">
    <property type="interactions" value="947"/>
</dbReference>
<dbReference type="InterPro" id="IPR027986">
    <property type="entry name" value="TCAIM"/>
</dbReference>
<keyword evidence="3" id="KW-1185">Reference proteome</keyword>
<dbReference type="KEGG" id="lak:106181708"/>
<gene>
    <name evidence="4" type="primary">LOC106181708</name>
</gene>
<dbReference type="Pfam" id="PF14687">
    <property type="entry name" value="DUF4460"/>
    <property type="match status" value="1"/>
</dbReference>
<evidence type="ECO:0000313" key="3">
    <source>
        <dbReference type="Proteomes" id="UP000085678"/>
    </source>
</evidence>
<organism evidence="3 4">
    <name type="scientific">Lingula anatina</name>
    <name type="common">Brachiopod</name>
    <name type="synonym">Lingula unguis</name>
    <dbReference type="NCBI Taxonomy" id="7574"/>
    <lineage>
        <taxon>Eukaryota</taxon>
        <taxon>Metazoa</taxon>
        <taxon>Spiralia</taxon>
        <taxon>Lophotrochozoa</taxon>
        <taxon>Brachiopoda</taxon>
        <taxon>Linguliformea</taxon>
        <taxon>Lingulata</taxon>
        <taxon>Lingulida</taxon>
        <taxon>Linguloidea</taxon>
        <taxon>Lingulidae</taxon>
        <taxon>Lingula</taxon>
    </lineage>
</organism>
<feature type="domain" description="DUF4461" evidence="2">
    <location>
        <begin position="205"/>
        <end position="515"/>
    </location>
</feature>
<dbReference type="GeneID" id="106181708"/>
<dbReference type="OMA" id="KLHISHY"/>
<proteinExistence type="predicted"/>
<evidence type="ECO:0000259" key="2">
    <source>
        <dbReference type="Pfam" id="PF14688"/>
    </source>
</evidence>
<dbReference type="Proteomes" id="UP000085678">
    <property type="component" value="Unplaced"/>
</dbReference>
<dbReference type="OrthoDB" id="4238at2759"/>
<dbReference type="InterPro" id="IPR027989">
    <property type="entry name" value="DUF4461"/>
</dbReference>
<dbReference type="Pfam" id="PF14688">
    <property type="entry name" value="DUF4461"/>
    <property type="match status" value="1"/>
</dbReference>
<evidence type="ECO:0000259" key="1">
    <source>
        <dbReference type="Pfam" id="PF14687"/>
    </source>
</evidence>
<dbReference type="RefSeq" id="XP_013421626.1">
    <property type="nucleotide sequence ID" value="XM_013566172.1"/>
</dbReference>
<dbReference type="AlphaFoldDB" id="A0A1S3KHD0"/>
<reference evidence="4" key="1">
    <citation type="submission" date="2025-08" db="UniProtKB">
        <authorList>
            <consortium name="RefSeq"/>
        </authorList>
    </citation>
    <scope>IDENTIFICATION</scope>
    <source>
        <tissue evidence="4">Gonads</tissue>
    </source>
</reference>
<dbReference type="InterPro" id="IPR028031">
    <property type="entry name" value="DUF4460"/>
</dbReference>
<evidence type="ECO:0000313" key="4">
    <source>
        <dbReference type="RefSeq" id="XP_013421626.1"/>
    </source>
</evidence>
<feature type="domain" description="DUF4460" evidence="1">
    <location>
        <begin position="53"/>
        <end position="149"/>
    </location>
</feature>
<name>A0A1S3KHD0_LINAN</name>
<dbReference type="GO" id="GO:0005739">
    <property type="term" value="C:mitochondrion"/>
    <property type="evidence" value="ECO:0007669"/>
    <property type="project" value="TreeGrafter"/>
</dbReference>